<dbReference type="Proteomes" id="UP000036987">
    <property type="component" value="Unassembled WGS sequence"/>
</dbReference>
<accession>A0A0K9PXJ5</accession>
<evidence type="ECO:0000313" key="1">
    <source>
        <dbReference type="EMBL" id="KMZ73726.1"/>
    </source>
</evidence>
<organism evidence="1 2">
    <name type="scientific">Zostera marina</name>
    <name type="common">Eelgrass</name>
    <dbReference type="NCBI Taxonomy" id="29655"/>
    <lineage>
        <taxon>Eukaryota</taxon>
        <taxon>Viridiplantae</taxon>
        <taxon>Streptophyta</taxon>
        <taxon>Embryophyta</taxon>
        <taxon>Tracheophyta</taxon>
        <taxon>Spermatophyta</taxon>
        <taxon>Magnoliopsida</taxon>
        <taxon>Liliopsida</taxon>
        <taxon>Zosteraceae</taxon>
        <taxon>Zostera</taxon>
    </lineage>
</organism>
<protein>
    <submittedName>
        <fullName evidence="1">Uncharacterized protein</fullName>
    </submittedName>
</protein>
<keyword evidence="2" id="KW-1185">Reference proteome</keyword>
<proteinExistence type="predicted"/>
<dbReference type="AlphaFoldDB" id="A0A0K9PXJ5"/>
<dbReference type="EMBL" id="LFYR01000543">
    <property type="protein sequence ID" value="KMZ73726.1"/>
    <property type="molecule type" value="Genomic_DNA"/>
</dbReference>
<sequence length="139" mass="15512">MIQCKLSKVRQGVVLFYLVPQGNILFRSIIGPSTWCSGPMDLVSVRCLSSDSPATPPLNLSTDYSIHESITLFDHRIGPIVPKSTKLLHSHCVSKTPQKRKRIQTIMDDTIMDDPIMDDSNQVEETLPIMTRPSTSTKS</sequence>
<comment type="caution">
    <text evidence="1">The sequence shown here is derived from an EMBL/GenBank/DDBJ whole genome shotgun (WGS) entry which is preliminary data.</text>
</comment>
<gene>
    <name evidence="1" type="ORF">ZOSMA_142G00250</name>
</gene>
<evidence type="ECO:0000313" key="2">
    <source>
        <dbReference type="Proteomes" id="UP000036987"/>
    </source>
</evidence>
<reference evidence="2" key="1">
    <citation type="journal article" date="2016" name="Nature">
        <title>The genome of the seagrass Zostera marina reveals angiosperm adaptation to the sea.</title>
        <authorList>
            <person name="Olsen J.L."/>
            <person name="Rouze P."/>
            <person name="Verhelst B."/>
            <person name="Lin Y.-C."/>
            <person name="Bayer T."/>
            <person name="Collen J."/>
            <person name="Dattolo E."/>
            <person name="De Paoli E."/>
            <person name="Dittami S."/>
            <person name="Maumus F."/>
            <person name="Michel G."/>
            <person name="Kersting A."/>
            <person name="Lauritano C."/>
            <person name="Lohaus R."/>
            <person name="Toepel M."/>
            <person name="Tonon T."/>
            <person name="Vanneste K."/>
            <person name="Amirebrahimi M."/>
            <person name="Brakel J."/>
            <person name="Bostroem C."/>
            <person name="Chovatia M."/>
            <person name="Grimwood J."/>
            <person name="Jenkins J.W."/>
            <person name="Jueterbock A."/>
            <person name="Mraz A."/>
            <person name="Stam W.T."/>
            <person name="Tice H."/>
            <person name="Bornberg-Bauer E."/>
            <person name="Green P.J."/>
            <person name="Pearson G.A."/>
            <person name="Procaccini G."/>
            <person name="Duarte C.M."/>
            <person name="Schmutz J."/>
            <person name="Reusch T.B.H."/>
            <person name="Van de Peer Y."/>
        </authorList>
    </citation>
    <scope>NUCLEOTIDE SEQUENCE [LARGE SCALE GENOMIC DNA]</scope>
    <source>
        <strain evidence="2">cv. Finnish</strain>
    </source>
</reference>
<name>A0A0K9PXJ5_ZOSMR</name>